<evidence type="ECO:0000313" key="2">
    <source>
        <dbReference type="EMBL" id="KIN04953.1"/>
    </source>
</evidence>
<sequence>MTSIFTNYVAKRFLGESLQNNFGQEDPYFERVPATRLNGRPSKKGKKRRKALPPGISEHDGKVLTKVKRRAYFLDMSLCNCCGIRFGWSSVIGIIPGLGDVCDAMMAIMVMRTCDQIEGGLPQDVKIRMYGNILMDFGIGILPLLGDLLDALFRANTKNAVLLEKHLRQKGAKALRAQGQALPATDPTDPDEYDQQLREENGPPPPYTSSSAQHGTYEQGQSQSQSTHPQTSESRGGGWFSGFGSKKKQPDVERGNELRTVERPGRSTPARPSEAHESSGRS</sequence>
<feature type="compositionally biased region" description="Basic residues" evidence="1">
    <location>
        <begin position="41"/>
        <end position="51"/>
    </location>
</feature>
<feature type="compositionally biased region" description="Polar residues" evidence="1">
    <location>
        <begin position="208"/>
        <end position="218"/>
    </location>
</feature>
<dbReference type="OrthoDB" id="2103474at2759"/>
<evidence type="ECO:0000256" key="1">
    <source>
        <dbReference type="SAM" id="MobiDB-lite"/>
    </source>
</evidence>
<dbReference type="PANTHER" id="PTHR35519">
    <property type="entry name" value="MEMBRANE PROTEINS"/>
    <property type="match status" value="1"/>
</dbReference>
<organism evidence="2 3">
    <name type="scientific">Oidiodendron maius (strain Zn)</name>
    <dbReference type="NCBI Taxonomy" id="913774"/>
    <lineage>
        <taxon>Eukaryota</taxon>
        <taxon>Fungi</taxon>
        <taxon>Dikarya</taxon>
        <taxon>Ascomycota</taxon>
        <taxon>Pezizomycotina</taxon>
        <taxon>Leotiomycetes</taxon>
        <taxon>Leotiomycetes incertae sedis</taxon>
        <taxon>Myxotrichaceae</taxon>
        <taxon>Oidiodendron</taxon>
    </lineage>
</organism>
<feature type="compositionally biased region" description="Basic and acidic residues" evidence="1">
    <location>
        <begin position="273"/>
        <end position="282"/>
    </location>
</feature>
<evidence type="ECO:0008006" key="4">
    <source>
        <dbReference type="Google" id="ProtNLM"/>
    </source>
</evidence>
<dbReference type="FunCoup" id="A0A0C3DSB2">
    <property type="interactions" value="51"/>
</dbReference>
<feature type="compositionally biased region" description="Low complexity" evidence="1">
    <location>
        <begin position="219"/>
        <end position="234"/>
    </location>
</feature>
<dbReference type="PANTHER" id="PTHR35519:SF2">
    <property type="entry name" value="PH DOMAIN PROTEIN"/>
    <property type="match status" value="1"/>
</dbReference>
<dbReference type="Proteomes" id="UP000054321">
    <property type="component" value="Unassembled WGS sequence"/>
</dbReference>
<dbReference type="InterPro" id="IPR025187">
    <property type="entry name" value="DUF4112"/>
</dbReference>
<accession>A0A0C3DSB2</accession>
<protein>
    <recommendedName>
        <fullName evidence="4">PH domain-containing protein</fullName>
    </recommendedName>
</protein>
<dbReference type="EMBL" id="KN832872">
    <property type="protein sequence ID" value="KIN04953.1"/>
    <property type="molecule type" value="Genomic_DNA"/>
</dbReference>
<dbReference type="STRING" id="913774.A0A0C3DSB2"/>
<proteinExistence type="predicted"/>
<feature type="compositionally biased region" description="Basic and acidic residues" evidence="1">
    <location>
        <begin position="248"/>
        <end position="265"/>
    </location>
</feature>
<dbReference type="HOGENOM" id="CLU_067862_1_0_1"/>
<name>A0A0C3DSB2_OIDMZ</name>
<dbReference type="InParanoid" id="A0A0C3DSB2"/>
<feature type="region of interest" description="Disordered" evidence="1">
    <location>
        <begin position="35"/>
        <end position="57"/>
    </location>
</feature>
<reference evidence="3" key="2">
    <citation type="submission" date="2015-01" db="EMBL/GenBank/DDBJ databases">
        <title>Evolutionary Origins and Diversification of the Mycorrhizal Mutualists.</title>
        <authorList>
            <consortium name="DOE Joint Genome Institute"/>
            <consortium name="Mycorrhizal Genomics Consortium"/>
            <person name="Kohler A."/>
            <person name="Kuo A."/>
            <person name="Nagy L.G."/>
            <person name="Floudas D."/>
            <person name="Copeland A."/>
            <person name="Barry K.W."/>
            <person name="Cichocki N."/>
            <person name="Veneault-Fourrey C."/>
            <person name="LaButti K."/>
            <person name="Lindquist E.A."/>
            <person name="Lipzen A."/>
            <person name="Lundell T."/>
            <person name="Morin E."/>
            <person name="Murat C."/>
            <person name="Riley R."/>
            <person name="Ohm R."/>
            <person name="Sun H."/>
            <person name="Tunlid A."/>
            <person name="Henrissat B."/>
            <person name="Grigoriev I.V."/>
            <person name="Hibbett D.S."/>
            <person name="Martin F."/>
        </authorList>
    </citation>
    <scope>NUCLEOTIDE SEQUENCE [LARGE SCALE GENOMIC DNA]</scope>
    <source>
        <strain evidence="3">Zn</strain>
    </source>
</reference>
<reference evidence="2 3" key="1">
    <citation type="submission" date="2014-04" db="EMBL/GenBank/DDBJ databases">
        <authorList>
            <consortium name="DOE Joint Genome Institute"/>
            <person name="Kuo A."/>
            <person name="Martino E."/>
            <person name="Perotto S."/>
            <person name="Kohler A."/>
            <person name="Nagy L.G."/>
            <person name="Floudas D."/>
            <person name="Copeland A."/>
            <person name="Barry K.W."/>
            <person name="Cichocki N."/>
            <person name="Veneault-Fourrey C."/>
            <person name="LaButti K."/>
            <person name="Lindquist E.A."/>
            <person name="Lipzen A."/>
            <person name="Lundell T."/>
            <person name="Morin E."/>
            <person name="Murat C."/>
            <person name="Sun H."/>
            <person name="Tunlid A."/>
            <person name="Henrissat B."/>
            <person name="Grigoriev I.V."/>
            <person name="Hibbett D.S."/>
            <person name="Martin F."/>
            <person name="Nordberg H.P."/>
            <person name="Cantor M.N."/>
            <person name="Hua S.X."/>
        </authorList>
    </citation>
    <scope>NUCLEOTIDE SEQUENCE [LARGE SCALE GENOMIC DNA]</scope>
    <source>
        <strain evidence="2 3">Zn</strain>
    </source>
</reference>
<gene>
    <name evidence="2" type="ORF">OIDMADRAFT_17785</name>
</gene>
<dbReference type="AlphaFoldDB" id="A0A0C3DSB2"/>
<keyword evidence="3" id="KW-1185">Reference proteome</keyword>
<evidence type="ECO:0000313" key="3">
    <source>
        <dbReference type="Proteomes" id="UP000054321"/>
    </source>
</evidence>
<dbReference type="Pfam" id="PF13430">
    <property type="entry name" value="DUF4112"/>
    <property type="match status" value="1"/>
</dbReference>
<feature type="region of interest" description="Disordered" evidence="1">
    <location>
        <begin position="174"/>
        <end position="282"/>
    </location>
</feature>